<keyword evidence="3 5" id="KW-1133">Transmembrane helix</keyword>
<dbReference type="EMBL" id="CP038436">
    <property type="protein sequence ID" value="QBX56251.1"/>
    <property type="molecule type" value="Genomic_DNA"/>
</dbReference>
<evidence type="ECO:0000313" key="7">
    <source>
        <dbReference type="EMBL" id="QBX56251.1"/>
    </source>
</evidence>
<dbReference type="Proteomes" id="UP000294853">
    <property type="component" value="Chromosome"/>
</dbReference>
<keyword evidence="4 5" id="KW-0472">Membrane</keyword>
<evidence type="ECO:0000256" key="3">
    <source>
        <dbReference type="ARBA" id="ARBA00022989"/>
    </source>
</evidence>
<protein>
    <submittedName>
        <fullName evidence="7">DUF202 domain-containing protein</fullName>
    </submittedName>
</protein>
<proteinExistence type="predicted"/>
<dbReference type="GO" id="GO:0012505">
    <property type="term" value="C:endomembrane system"/>
    <property type="evidence" value="ECO:0007669"/>
    <property type="project" value="UniProtKB-SubCell"/>
</dbReference>
<comment type="subcellular location">
    <subcellularLocation>
        <location evidence="1">Endomembrane system</location>
        <topology evidence="1">Multi-pass membrane protein</topology>
    </subcellularLocation>
</comment>
<dbReference type="RefSeq" id="WP_135268242.1">
    <property type="nucleotide sequence ID" value="NZ_CP038436.1"/>
</dbReference>
<name>A0A4P7IK20_9ACTN</name>
<feature type="transmembrane region" description="Helical" evidence="5">
    <location>
        <begin position="78"/>
        <end position="98"/>
    </location>
</feature>
<evidence type="ECO:0000256" key="2">
    <source>
        <dbReference type="ARBA" id="ARBA00022692"/>
    </source>
</evidence>
<evidence type="ECO:0000256" key="4">
    <source>
        <dbReference type="ARBA" id="ARBA00023136"/>
    </source>
</evidence>
<evidence type="ECO:0000313" key="8">
    <source>
        <dbReference type="Proteomes" id="UP000294853"/>
    </source>
</evidence>
<evidence type="ECO:0000256" key="1">
    <source>
        <dbReference type="ARBA" id="ARBA00004127"/>
    </source>
</evidence>
<dbReference type="AlphaFoldDB" id="A0A4P7IK20"/>
<evidence type="ECO:0000256" key="5">
    <source>
        <dbReference type="SAM" id="Phobius"/>
    </source>
</evidence>
<reference evidence="7 8" key="1">
    <citation type="submission" date="2019-03" db="EMBL/GenBank/DDBJ databases">
        <title>Three New Species of Nocardioides, Nocardioides euryhalodurans sp. nov., Nocardioides seonyuensis sp. nov. and Nocardioides eburneoflavus sp. nov. Iolated from Soil.</title>
        <authorList>
            <person name="Roh S.G."/>
            <person name="Lee C."/>
            <person name="Kim M.-K."/>
            <person name="Kim S.B."/>
        </authorList>
    </citation>
    <scope>NUCLEOTIDE SEQUENCE [LARGE SCALE GENOMIC DNA]</scope>
    <source>
        <strain evidence="7 8">MMS17-SY207-3</strain>
    </source>
</reference>
<evidence type="ECO:0000259" key="6">
    <source>
        <dbReference type="Pfam" id="PF02656"/>
    </source>
</evidence>
<sequence length="101" mass="10486">MDQSGLADERTALAWQRTALAVVAGAAVMARLTFDAVGPLALVLLGTALGLALWLVLEASTRYRRKSSPRPPRGGRAPAVLSVAVALLATTELVALLVGPR</sequence>
<keyword evidence="2 5" id="KW-0812">Transmembrane</keyword>
<feature type="transmembrane region" description="Helical" evidence="5">
    <location>
        <begin position="36"/>
        <end position="57"/>
    </location>
</feature>
<gene>
    <name evidence="7" type="ORF">EXE58_12740</name>
</gene>
<keyword evidence="8" id="KW-1185">Reference proteome</keyword>
<accession>A0A4P7IK20</accession>
<organism evidence="7 8">
    <name type="scientific">Nocardioides seonyuensis</name>
    <dbReference type="NCBI Taxonomy" id="2518371"/>
    <lineage>
        <taxon>Bacteria</taxon>
        <taxon>Bacillati</taxon>
        <taxon>Actinomycetota</taxon>
        <taxon>Actinomycetes</taxon>
        <taxon>Propionibacteriales</taxon>
        <taxon>Nocardioidaceae</taxon>
        <taxon>Nocardioides</taxon>
    </lineage>
</organism>
<dbReference type="Pfam" id="PF02656">
    <property type="entry name" value="DUF202"/>
    <property type="match status" value="1"/>
</dbReference>
<dbReference type="InterPro" id="IPR003807">
    <property type="entry name" value="DUF202"/>
</dbReference>
<feature type="domain" description="DUF202" evidence="6">
    <location>
        <begin position="5"/>
        <end position="66"/>
    </location>
</feature>
<feature type="transmembrane region" description="Helical" evidence="5">
    <location>
        <begin position="12"/>
        <end position="30"/>
    </location>
</feature>
<dbReference type="KEGG" id="nsn:EXE58_12740"/>